<sequence length="118" mass="13014">MAVGWGVEWSDISWMDPNGEFEKHGFGGWSNCKLVVLLASIVLLPQLQTNWTCATIMCFVVTTLFMCLVLTATLDSSEGLRYNYGDGSYYIGSVDEYGKPDGIGQYYNSSGDLGMKRA</sequence>
<evidence type="ECO:0000313" key="3">
    <source>
        <dbReference type="Proteomes" id="UP000318571"/>
    </source>
</evidence>
<feature type="transmembrane region" description="Helical" evidence="1">
    <location>
        <begin position="26"/>
        <end position="44"/>
    </location>
</feature>
<name>A0A553PHV5_TIGCA</name>
<dbReference type="AlphaFoldDB" id="A0A553PHV5"/>
<evidence type="ECO:0000256" key="1">
    <source>
        <dbReference type="SAM" id="Phobius"/>
    </source>
</evidence>
<accession>A0A553PHV5</accession>
<reference evidence="2 3" key="1">
    <citation type="journal article" date="2018" name="Nat. Ecol. Evol.">
        <title>Genomic signatures of mitonuclear coevolution across populations of Tigriopus californicus.</title>
        <authorList>
            <person name="Barreto F.S."/>
            <person name="Watson E.T."/>
            <person name="Lima T.G."/>
            <person name="Willett C.S."/>
            <person name="Edmands S."/>
            <person name="Li W."/>
            <person name="Burton R.S."/>
        </authorList>
    </citation>
    <scope>NUCLEOTIDE SEQUENCE [LARGE SCALE GENOMIC DNA]</scope>
    <source>
        <strain evidence="2 3">San Diego</strain>
    </source>
</reference>
<protein>
    <submittedName>
        <fullName evidence="2">Uncharacterized protein</fullName>
    </submittedName>
</protein>
<keyword evidence="1" id="KW-0472">Membrane</keyword>
<gene>
    <name evidence="2" type="ORF">TCAL_15898</name>
</gene>
<keyword evidence="1" id="KW-1133">Transmembrane helix</keyword>
<comment type="caution">
    <text evidence="2">The sequence shown here is derived from an EMBL/GenBank/DDBJ whole genome shotgun (WGS) entry which is preliminary data.</text>
</comment>
<keyword evidence="1" id="KW-0812">Transmembrane</keyword>
<proteinExistence type="predicted"/>
<organism evidence="2 3">
    <name type="scientific">Tigriopus californicus</name>
    <name type="common">Marine copepod</name>
    <dbReference type="NCBI Taxonomy" id="6832"/>
    <lineage>
        <taxon>Eukaryota</taxon>
        <taxon>Metazoa</taxon>
        <taxon>Ecdysozoa</taxon>
        <taxon>Arthropoda</taxon>
        <taxon>Crustacea</taxon>
        <taxon>Multicrustacea</taxon>
        <taxon>Hexanauplia</taxon>
        <taxon>Copepoda</taxon>
        <taxon>Harpacticoida</taxon>
        <taxon>Harpacticidae</taxon>
        <taxon>Tigriopus</taxon>
    </lineage>
</organism>
<dbReference type="EMBL" id="VCGU01000004">
    <property type="protein sequence ID" value="TRY77255.1"/>
    <property type="molecule type" value="Genomic_DNA"/>
</dbReference>
<evidence type="ECO:0000313" key="2">
    <source>
        <dbReference type="EMBL" id="TRY77255.1"/>
    </source>
</evidence>
<keyword evidence="3" id="KW-1185">Reference proteome</keyword>
<feature type="transmembrane region" description="Helical" evidence="1">
    <location>
        <begin position="51"/>
        <end position="74"/>
    </location>
</feature>
<dbReference type="Proteomes" id="UP000318571">
    <property type="component" value="Chromosome 5"/>
</dbReference>